<evidence type="ECO:0000313" key="3">
    <source>
        <dbReference type="Proteomes" id="UP000005408"/>
    </source>
</evidence>
<dbReference type="Gene3D" id="1.10.340.70">
    <property type="match status" value="1"/>
</dbReference>
<sequence length="367" mass="40507">MIKLSEHCNTVQVPFLVTSVSSNEPILGYNVIQHLLQTVNSNNAIDLLRRTLPAANEAQVNALYKELKDNGDGTLGTVKVGRRNIVVPQQSSIVVSVPFKGRQLQPGCEALFVPSHQLDALGISTQEMLVEVKPNHAGRVKLLLCNPSKNDSVLSKGTLLGRFEKICSSIPFGIAGSSSDHVQTTVNQFTERCSPDTIDAIVSAVRLDEPTCSSISTPVKEAEAVKEQLIQGASLPIIDNSTLAKEQRNDEDISTILLWVQKGEKPTKQVTKGWSPAAKCLLREWAKLKVENGLLRREISYPREGIIQQVVLPKCFRKLVLKHLHNDLGHLGHERVLSFVRDRFYWAHMSSGPAVTNIPQLNTQPQL</sequence>
<dbReference type="FunFam" id="1.10.340.70:FF:000001">
    <property type="entry name" value="Retrovirus-related Pol polyprotein from transposon gypsy-like Protein"/>
    <property type="match status" value="1"/>
</dbReference>
<feature type="domain" description="Integrase zinc-binding" evidence="1">
    <location>
        <begin position="313"/>
        <end position="350"/>
    </location>
</feature>
<name>A0A8W8NSV8_MAGGI</name>
<accession>A0A8W8NSV8</accession>
<keyword evidence="3" id="KW-1185">Reference proteome</keyword>
<dbReference type="Proteomes" id="UP000005408">
    <property type="component" value="Unassembled WGS sequence"/>
</dbReference>
<evidence type="ECO:0000259" key="1">
    <source>
        <dbReference type="Pfam" id="PF17921"/>
    </source>
</evidence>
<dbReference type="InterPro" id="IPR041588">
    <property type="entry name" value="Integrase_H2C2"/>
</dbReference>
<organism evidence="2 3">
    <name type="scientific">Magallana gigas</name>
    <name type="common">Pacific oyster</name>
    <name type="synonym">Crassostrea gigas</name>
    <dbReference type="NCBI Taxonomy" id="29159"/>
    <lineage>
        <taxon>Eukaryota</taxon>
        <taxon>Metazoa</taxon>
        <taxon>Spiralia</taxon>
        <taxon>Lophotrochozoa</taxon>
        <taxon>Mollusca</taxon>
        <taxon>Bivalvia</taxon>
        <taxon>Autobranchia</taxon>
        <taxon>Pteriomorphia</taxon>
        <taxon>Ostreida</taxon>
        <taxon>Ostreoidea</taxon>
        <taxon>Ostreidae</taxon>
        <taxon>Magallana</taxon>
    </lineage>
</organism>
<dbReference type="AlphaFoldDB" id="A0A8W8NSV8"/>
<evidence type="ECO:0000313" key="2">
    <source>
        <dbReference type="EnsemblMetazoa" id="G7257.1:cds"/>
    </source>
</evidence>
<protein>
    <recommendedName>
        <fullName evidence="1">Integrase zinc-binding domain-containing protein</fullName>
    </recommendedName>
</protein>
<dbReference type="Pfam" id="PF17921">
    <property type="entry name" value="Integrase_H2C2"/>
    <property type="match status" value="1"/>
</dbReference>
<reference evidence="2" key="1">
    <citation type="submission" date="2022-08" db="UniProtKB">
        <authorList>
            <consortium name="EnsemblMetazoa"/>
        </authorList>
    </citation>
    <scope>IDENTIFICATION</scope>
    <source>
        <strain evidence="2">05x7-T-G4-1.051#20</strain>
    </source>
</reference>
<proteinExistence type="predicted"/>
<dbReference type="EnsemblMetazoa" id="G7257.1">
    <property type="protein sequence ID" value="G7257.1:cds"/>
    <property type="gene ID" value="G7257"/>
</dbReference>